<comment type="caution">
    <text evidence="4">The sequence shown here is derived from an EMBL/GenBank/DDBJ whole genome shotgun (WGS) entry which is preliminary data.</text>
</comment>
<reference evidence="4" key="1">
    <citation type="journal article" date="2020" name="Stud. Mycol.">
        <title>101 Dothideomycetes genomes: a test case for predicting lifestyles and emergence of pathogens.</title>
        <authorList>
            <person name="Haridas S."/>
            <person name="Albert R."/>
            <person name="Binder M."/>
            <person name="Bloem J."/>
            <person name="Labutti K."/>
            <person name="Salamov A."/>
            <person name="Andreopoulos B."/>
            <person name="Baker S."/>
            <person name="Barry K."/>
            <person name="Bills G."/>
            <person name="Bluhm B."/>
            <person name="Cannon C."/>
            <person name="Castanera R."/>
            <person name="Culley D."/>
            <person name="Daum C."/>
            <person name="Ezra D."/>
            <person name="Gonzalez J."/>
            <person name="Henrissat B."/>
            <person name="Kuo A."/>
            <person name="Liang C."/>
            <person name="Lipzen A."/>
            <person name="Lutzoni F."/>
            <person name="Magnuson J."/>
            <person name="Mondo S."/>
            <person name="Nolan M."/>
            <person name="Ohm R."/>
            <person name="Pangilinan J."/>
            <person name="Park H.-J."/>
            <person name="Ramirez L."/>
            <person name="Alfaro M."/>
            <person name="Sun H."/>
            <person name="Tritt A."/>
            <person name="Yoshinaga Y."/>
            <person name="Zwiers L.-H."/>
            <person name="Turgeon B."/>
            <person name="Goodwin S."/>
            <person name="Spatafora J."/>
            <person name="Crous P."/>
            <person name="Grigoriev I."/>
        </authorList>
    </citation>
    <scope>NUCLEOTIDE SEQUENCE</scope>
    <source>
        <strain evidence="4">ATCC 74209</strain>
    </source>
</reference>
<protein>
    <submittedName>
        <fullName evidence="4">NAD(P)-binding protein</fullName>
    </submittedName>
</protein>
<dbReference type="PRINTS" id="PR00081">
    <property type="entry name" value="GDHRDH"/>
</dbReference>
<organism evidence="4 5">
    <name type="scientific">Delitschia confertaspora ATCC 74209</name>
    <dbReference type="NCBI Taxonomy" id="1513339"/>
    <lineage>
        <taxon>Eukaryota</taxon>
        <taxon>Fungi</taxon>
        <taxon>Dikarya</taxon>
        <taxon>Ascomycota</taxon>
        <taxon>Pezizomycotina</taxon>
        <taxon>Dothideomycetes</taxon>
        <taxon>Pleosporomycetidae</taxon>
        <taxon>Pleosporales</taxon>
        <taxon>Delitschiaceae</taxon>
        <taxon>Delitschia</taxon>
    </lineage>
</organism>
<dbReference type="PANTHER" id="PTHR24320">
    <property type="entry name" value="RETINOL DEHYDROGENASE"/>
    <property type="match status" value="1"/>
</dbReference>
<dbReference type="InterPro" id="IPR036291">
    <property type="entry name" value="NAD(P)-bd_dom_sf"/>
</dbReference>
<proteinExistence type="inferred from homology"/>
<dbReference type="InterPro" id="IPR002347">
    <property type="entry name" value="SDR_fam"/>
</dbReference>
<evidence type="ECO:0000313" key="4">
    <source>
        <dbReference type="EMBL" id="KAF2199588.1"/>
    </source>
</evidence>
<evidence type="ECO:0000256" key="1">
    <source>
        <dbReference type="ARBA" id="ARBA00006484"/>
    </source>
</evidence>
<evidence type="ECO:0000313" key="5">
    <source>
        <dbReference type="Proteomes" id="UP000799536"/>
    </source>
</evidence>
<dbReference type="GO" id="GO:0016491">
    <property type="term" value="F:oxidoreductase activity"/>
    <property type="evidence" value="ECO:0007669"/>
    <property type="project" value="UniProtKB-KW"/>
</dbReference>
<keyword evidence="5" id="KW-1185">Reference proteome</keyword>
<comment type="similarity">
    <text evidence="1 3">Belongs to the short-chain dehydrogenases/reductases (SDR) family.</text>
</comment>
<dbReference type="AlphaFoldDB" id="A0A9P4JNA0"/>
<dbReference type="Proteomes" id="UP000799536">
    <property type="component" value="Unassembled WGS sequence"/>
</dbReference>
<evidence type="ECO:0000256" key="2">
    <source>
        <dbReference type="ARBA" id="ARBA00023002"/>
    </source>
</evidence>
<sequence length="334" mass="36199">MICTSKLGDKSTASEVAELYKDEVRDKTIVITGVSLNGIGKAACAALAAHEPRRLIITGRDPERLQSMEKSLRDQFLGLDIRTVEMDLASNESVRKAADKIDQFCAEDSGCIDILVNNAGVMCLPERQVTQEGIESHLQVNYVGHYLLTRLLLARLASSPGGGRVVNVSSSAHEISPFRFSDPAFSKAEGLAQDEQPLKDVCKHFDTPWTLDYSPLIAYGQSKAAVALHAVALSQSVGKGITAISVNPGIIETDLWRHMPQELVSEILACVPVKTHAQGAATILAAALDPSLREHSGAYLEDCALATPSKHASDVDSSLKLWQWTEQKCHPYLN</sequence>
<dbReference type="Gene3D" id="3.40.50.720">
    <property type="entry name" value="NAD(P)-binding Rossmann-like Domain"/>
    <property type="match status" value="1"/>
</dbReference>
<gene>
    <name evidence="4" type="ORF">GQ43DRAFT_111743</name>
</gene>
<dbReference type="SUPFAM" id="SSF51735">
    <property type="entry name" value="NAD(P)-binding Rossmann-fold domains"/>
    <property type="match status" value="1"/>
</dbReference>
<name>A0A9P4JNA0_9PLEO</name>
<keyword evidence="2" id="KW-0560">Oxidoreductase</keyword>
<dbReference type="PANTHER" id="PTHR24320:SF283">
    <property type="entry name" value="RETINOL DEHYDROGENASE 11"/>
    <property type="match status" value="1"/>
</dbReference>
<evidence type="ECO:0000256" key="3">
    <source>
        <dbReference type="RuleBase" id="RU000363"/>
    </source>
</evidence>
<dbReference type="PRINTS" id="PR00080">
    <property type="entry name" value="SDRFAMILY"/>
</dbReference>
<dbReference type="OrthoDB" id="191139at2759"/>
<accession>A0A9P4JNA0</accession>
<dbReference type="Pfam" id="PF00106">
    <property type="entry name" value="adh_short"/>
    <property type="match status" value="1"/>
</dbReference>
<dbReference type="EMBL" id="ML994067">
    <property type="protein sequence ID" value="KAF2199588.1"/>
    <property type="molecule type" value="Genomic_DNA"/>
</dbReference>